<accession>M5U2T3</accession>
<dbReference type="Pfam" id="PF06439">
    <property type="entry name" value="3keto-disac_hyd"/>
    <property type="match status" value="1"/>
</dbReference>
<protein>
    <submittedName>
        <fullName evidence="3">Alpha-L-rhamnosidase</fullName>
    </submittedName>
</protein>
<dbReference type="GO" id="GO:0016787">
    <property type="term" value="F:hydrolase activity"/>
    <property type="evidence" value="ECO:0007669"/>
    <property type="project" value="InterPro"/>
</dbReference>
<dbReference type="AlphaFoldDB" id="M5U2T3"/>
<feature type="domain" description="3-keto-alpha-glucoside-1,2-lyase/3-keto-2-hydroxy-glucal hydratase" evidence="2">
    <location>
        <begin position="49"/>
        <end position="94"/>
    </location>
</feature>
<dbReference type="EMBL" id="ANOH01000198">
    <property type="protein sequence ID" value="EMI55740.1"/>
    <property type="molecule type" value="Genomic_DNA"/>
</dbReference>
<evidence type="ECO:0000313" key="4">
    <source>
        <dbReference type="Proteomes" id="UP000011885"/>
    </source>
</evidence>
<feature type="signal peptide" evidence="1">
    <location>
        <begin position="1"/>
        <end position="21"/>
    </location>
</feature>
<dbReference type="Proteomes" id="UP000011885">
    <property type="component" value="Unassembled WGS sequence"/>
</dbReference>
<dbReference type="InterPro" id="IPR010496">
    <property type="entry name" value="AL/BT2_dom"/>
</dbReference>
<proteinExistence type="predicted"/>
<comment type="caution">
    <text evidence="3">The sequence shown here is derived from an EMBL/GenBank/DDBJ whole genome shotgun (WGS) entry which is preliminary data.</text>
</comment>
<dbReference type="PATRIC" id="fig|1263870.3.peg.3005"/>
<evidence type="ECO:0000313" key="3">
    <source>
        <dbReference type="EMBL" id="EMI55740.1"/>
    </source>
</evidence>
<reference evidence="3 4" key="1">
    <citation type="journal article" date="2013" name="Mar. Genomics">
        <title>Expression of sulfatases in Rhodopirellula baltica and the diversity of sulfatases in the genus Rhodopirellula.</title>
        <authorList>
            <person name="Wegner C.E."/>
            <person name="Richter-Heitmann T."/>
            <person name="Klindworth A."/>
            <person name="Klockow C."/>
            <person name="Richter M."/>
            <person name="Achstetter T."/>
            <person name="Glockner F.O."/>
            <person name="Harder J."/>
        </authorList>
    </citation>
    <scope>NUCLEOTIDE SEQUENCE [LARGE SCALE GENOMIC DNA]</scope>
    <source>
        <strain evidence="3 4">SM41</strain>
    </source>
</reference>
<evidence type="ECO:0000259" key="2">
    <source>
        <dbReference type="Pfam" id="PF06439"/>
    </source>
</evidence>
<keyword evidence="1" id="KW-0732">Signal</keyword>
<gene>
    <name evidence="3" type="ORF">RSSM_02832</name>
</gene>
<sequence>MSLKRFAFLSACFLTGSVCPAHEPDIASIQTPNIQRVETNGFEAMASRGYTPLFNGDDLSGWWNPYPHGEAKVVDGEIHLTADKKFFLVTEKNTPTFGSASKSIFRKAQPIRE</sequence>
<feature type="chain" id="PRO_5004073163" evidence="1">
    <location>
        <begin position="22"/>
        <end position="113"/>
    </location>
</feature>
<name>M5U2T3_9BACT</name>
<evidence type="ECO:0000256" key="1">
    <source>
        <dbReference type="SAM" id="SignalP"/>
    </source>
</evidence>
<dbReference type="Gene3D" id="2.60.120.560">
    <property type="entry name" value="Exo-inulinase, domain 1"/>
    <property type="match status" value="1"/>
</dbReference>
<keyword evidence="4" id="KW-1185">Reference proteome</keyword>
<organism evidence="3 4">
    <name type="scientific">Rhodopirellula sallentina SM41</name>
    <dbReference type="NCBI Taxonomy" id="1263870"/>
    <lineage>
        <taxon>Bacteria</taxon>
        <taxon>Pseudomonadati</taxon>
        <taxon>Planctomycetota</taxon>
        <taxon>Planctomycetia</taxon>
        <taxon>Pirellulales</taxon>
        <taxon>Pirellulaceae</taxon>
        <taxon>Rhodopirellula</taxon>
    </lineage>
</organism>